<feature type="chain" id="PRO_5039730256" description="HPP transmembrane region domain-containing protein" evidence="2">
    <location>
        <begin position="29"/>
        <end position="158"/>
    </location>
</feature>
<feature type="domain" description="HPP transmembrane region" evidence="3">
    <location>
        <begin position="11"/>
        <end position="146"/>
    </location>
</feature>
<comment type="caution">
    <text evidence="4">The sequence shown here is derived from an EMBL/GenBank/DDBJ whole genome shotgun (WGS) entry which is preliminary data.</text>
</comment>
<reference evidence="4 5" key="1">
    <citation type="submission" date="2019-06" db="EMBL/GenBank/DDBJ databases">
        <title>Rhodococcus spaelei sp. nov., isolated from a cave.</title>
        <authorList>
            <person name="Lee S.D."/>
        </authorList>
    </citation>
    <scope>NUCLEOTIDE SEQUENCE [LARGE SCALE GENOMIC DNA]</scope>
    <source>
        <strain evidence="4 5">C9-5</strain>
    </source>
</reference>
<keyword evidence="2" id="KW-0732">Signal</keyword>
<feature type="signal peptide" evidence="2">
    <location>
        <begin position="1"/>
        <end position="28"/>
    </location>
</feature>
<dbReference type="AlphaFoldDB" id="A0A541BPU1"/>
<dbReference type="Proteomes" id="UP000316256">
    <property type="component" value="Unassembled WGS sequence"/>
</dbReference>
<keyword evidence="1" id="KW-0472">Membrane</keyword>
<feature type="transmembrane region" description="Helical" evidence="1">
    <location>
        <begin position="126"/>
        <end position="149"/>
    </location>
</feature>
<gene>
    <name evidence="4" type="ORF">FK531_06190</name>
</gene>
<name>A0A541BPU1_9NOCA</name>
<keyword evidence="1" id="KW-0812">Transmembrane</keyword>
<keyword evidence="5" id="KW-1185">Reference proteome</keyword>
<evidence type="ECO:0000313" key="4">
    <source>
        <dbReference type="EMBL" id="TQF74364.1"/>
    </source>
</evidence>
<evidence type="ECO:0000259" key="3">
    <source>
        <dbReference type="Pfam" id="PF04982"/>
    </source>
</evidence>
<evidence type="ECO:0000256" key="2">
    <source>
        <dbReference type="SAM" id="SignalP"/>
    </source>
</evidence>
<evidence type="ECO:0000313" key="5">
    <source>
        <dbReference type="Proteomes" id="UP000316256"/>
    </source>
</evidence>
<sequence length="158" mass="15068">MRLRTLGTSARAALAAGAVVSLALAALAAVEHGLGLPVFALPYAASAAVVALAPTGPPARPGAILRAYPAAALAALAITAVVGPSEVAVAGSVVAAVAAMAVLRAPHVPAALCAGGIGLADPGPGYLLHTLVPGVAVVIAAVALAGLIVPGFRYPLRG</sequence>
<evidence type="ECO:0000256" key="1">
    <source>
        <dbReference type="SAM" id="Phobius"/>
    </source>
</evidence>
<dbReference type="EMBL" id="VIGH01000002">
    <property type="protein sequence ID" value="TQF74364.1"/>
    <property type="molecule type" value="Genomic_DNA"/>
</dbReference>
<keyword evidence="1" id="KW-1133">Transmembrane helix</keyword>
<dbReference type="InterPro" id="IPR058581">
    <property type="entry name" value="TM_HPP"/>
</dbReference>
<organism evidence="4 5">
    <name type="scientific">Rhodococcus spelaei</name>
    <dbReference type="NCBI Taxonomy" id="2546320"/>
    <lineage>
        <taxon>Bacteria</taxon>
        <taxon>Bacillati</taxon>
        <taxon>Actinomycetota</taxon>
        <taxon>Actinomycetes</taxon>
        <taxon>Mycobacteriales</taxon>
        <taxon>Nocardiaceae</taxon>
        <taxon>Rhodococcus</taxon>
    </lineage>
</organism>
<proteinExistence type="predicted"/>
<accession>A0A541BPU1</accession>
<feature type="transmembrane region" description="Helical" evidence="1">
    <location>
        <begin position="63"/>
        <end position="82"/>
    </location>
</feature>
<dbReference type="Pfam" id="PF04982">
    <property type="entry name" value="TM_HPP"/>
    <property type="match status" value="1"/>
</dbReference>
<protein>
    <recommendedName>
        <fullName evidence="3">HPP transmembrane region domain-containing protein</fullName>
    </recommendedName>
</protein>